<evidence type="ECO:0000313" key="2">
    <source>
        <dbReference type="EMBL" id="PCH43357.1"/>
    </source>
</evidence>
<feature type="region of interest" description="Disordered" evidence="1">
    <location>
        <begin position="1"/>
        <end position="22"/>
    </location>
</feature>
<organism evidence="2 3">
    <name type="scientific">Wolfiporia cocos (strain MD-104)</name>
    <name type="common">Brown rot fungus</name>
    <dbReference type="NCBI Taxonomy" id="742152"/>
    <lineage>
        <taxon>Eukaryota</taxon>
        <taxon>Fungi</taxon>
        <taxon>Dikarya</taxon>
        <taxon>Basidiomycota</taxon>
        <taxon>Agaricomycotina</taxon>
        <taxon>Agaricomycetes</taxon>
        <taxon>Polyporales</taxon>
        <taxon>Phaeolaceae</taxon>
        <taxon>Wolfiporia</taxon>
    </lineage>
</organism>
<reference evidence="2 3" key="1">
    <citation type="journal article" date="2012" name="Science">
        <title>The Paleozoic origin of enzymatic lignin decomposition reconstructed from 31 fungal genomes.</title>
        <authorList>
            <person name="Floudas D."/>
            <person name="Binder M."/>
            <person name="Riley R."/>
            <person name="Barry K."/>
            <person name="Blanchette R.A."/>
            <person name="Henrissat B."/>
            <person name="Martinez A.T."/>
            <person name="Otillar R."/>
            <person name="Spatafora J.W."/>
            <person name="Yadav J.S."/>
            <person name="Aerts A."/>
            <person name="Benoit I."/>
            <person name="Boyd A."/>
            <person name="Carlson A."/>
            <person name="Copeland A."/>
            <person name="Coutinho P.M."/>
            <person name="de Vries R.P."/>
            <person name="Ferreira P."/>
            <person name="Findley K."/>
            <person name="Foster B."/>
            <person name="Gaskell J."/>
            <person name="Glotzer D."/>
            <person name="Gorecki P."/>
            <person name="Heitman J."/>
            <person name="Hesse C."/>
            <person name="Hori C."/>
            <person name="Igarashi K."/>
            <person name="Jurgens J.A."/>
            <person name="Kallen N."/>
            <person name="Kersten P."/>
            <person name="Kohler A."/>
            <person name="Kuees U."/>
            <person name="Kumar T.K.A."/>
            <person name="Kuo A."/>
            <person name="LaButti K."/>
            <person name="Larrondo L.F."/>
            <person name="Lindquist E."/>
            <person name="Ling A."/>
            <person name="Lombard V."/>
            <person name="Lucas S."/>
            <person name="Lundell T."/>
            <person name="Martin R."/>
            <person name="McLaughlin D.J."/>
            <person name="Morgenstern I."/>
            <person name="Morin E."/>
            <person name="Murat C."/>
            <person name="Nagy L.G."/>
            <person name="Nolan M."/>
            <person name="Ohm R.A."/>
            <person name="Patyshakuliyeva A."/>
            <person name="Rokas A."/>
            <person name="Ruiz-Duenas F.J."/>
            <person name="Sabat G."/>
            <person name="Salamov A."/>
            <person name="Samejima M."/>
            <person name="Schmutz J."/>
            <person name="Slot J.C."/>
            <person name="St John F."/>
            <person name="Stenlid J."/>
            <person name="Sun H."/>
            <person name="Sun S."/>
            <person name="Syed K."/>
            <person name="Tsang A."/>
            <person name="Wiebenga A."/>
            <person name="Young D."/>
            <person name="Pisabarro A."/>
            <person name="Eastwood D.C."/>
            <person name="Martin F."/>
            <person name="Cullen D."/>
            <person name="Grigoriev I.V."/>
            <person name="Hibbett D.S."/>
        </authorList>
    </citation>
    <scope>NUCLEOTIDE SEQUENCE [LARGE SCALE GENOMIC DNA]</scope>
    <source>
        <strain evidence="2 3">MD-104</strain>
    </source>
</reference>
<evidence type="ECO:0000313" key="3">
    <source>
        <dbReference type="Proteomes" id="UP000218811"/>
    </source>
</evidence>
<dbReference type="AlphaFoldDB" id="A0A2H3K4J7"/>
<feature type="compositionally biased region" description="Pro residues" evidence="1">
    <location>
        <begin position="212"/>
        <end position="221"/>
    </location>
</feature>
<evidence type="ECO:0000256" key="1">
    <source>
        <dbReference type="SAM" id="MobiDB-lite"/>
    </source>
</evidence>
<proteinExistence type="predicted"/>
<dbReference type="EMBL" id="KB468146">
    <property type="protein sequence ID" value="PCH43357.1"/>
    <property type="molecule type" value="Genomic_DNA"/>
</dbReference>
<dbReference type="Proteomes" id="UP000218811">
    <property type="component" value="Unassembled WGS sequence"/>
</dbReference>
<gene>
    <name evidence="2" type="ORF">WOLCODRAFT_153410</name>
</gene>
<feature type="region of interest" description="Disordered" evidence="1">
    <location>
        <begin position="202"/>
        <end position="230"/>
    </location>
</feature>
<name>A0A2H3K4J7_WOLCO</name>
<protein>
    <submittedName>
        <fullName evidence="2">Uncharacterized protein</fullName>
    </submittedName>
</protein>
<keyword evidence="3" id="KW-1185">Reference proteome</keyword>
<sequence length="319" mass="34806">MAHNLKYIRGPHQPPAAKENLVGTTSDPFMDMFGEDFGRMSVNDSMHTPHTASVVNGTVGVLTPRRSVRSSAIDHQGPKILVLEGAFELARNQSNTVCGASQLGPSVHSPLAVQWAFPPNPQGRGFGLACQQVVATMVQTGVWSAEMAGRYLREAQRVQADALQAGDAASLHSQHSIHAMVSPTESRFRPVENWVRLVHMDSPGHQSVRGPRPLPTPPAAPSPARTQQTNPFLPGYMPPVLTPTHAQVAARPPPLPTNVNTWGAAPLQGMHASMWRPERPASSQWDVYSLQPEPRPDPRYKSKVSQEILTFSLISLLYR</sequence>
<accession>A0A2H3K4J7</accession>